<dbReference type="Proteomes" id="UP000545493">
    <property type="component" value="Unassembled WGS sequence"/>
</dbReference>
<organism evidence="1 2">
    <name type="scientific">Saccharomonospora amisosensis</name>
    <dbReference type="NCBI Taxonomy" id="1128677"/>
    <lineage>
        <taxon>Bacteria</taxon>
        <taxon>Bacillati</taxon>
        <taxon>Actinomycetota</taxon>
        <taxon>Actinomycetes</taxon>
        <taxon>Pseudonocardiales</taxon>
        <taxon>Pseudonocardiaceae</taxon>
        <taxon>Saccharomonospora</taxon>
    </lineage>
</organism>
<name>A0A7X5ZRG8_9PSEU</name>
<evidence type="ECO:0000313" key="1">
    <source>
        <dbReference type="EMBL" id="NIJ12822.1"/>
    </source>
</evidence>
<proteinExistence type="predicted"/>
<keyword evidence="2" id="KW-1185">Reference proteome</keyword>
<accession>A0A7X5ZRG8</accession>
<dbReference type="EMBL" id="JAAOYM010000001">
    <property type="protein sequence ID" value="NIJ12822.1"/>
    <property type="molecule type" value="Genomic_DNA"/>
</dbReference>
<evidence type="ECO:0000313" key="2">
    <source>
        <dbReference type="Proteomes" id="UP000545493"/>
    </source>
</evidence>
<reference evidence="1 2" key="1">
    <citation type="submission" date="2020-03" db="EMBL/GenBank/DDBJ databases">
        <title>Sequencing the genomes of 1000 actinobacteria strains.</title>
        <authorList>
            <person name="Klenk H.-P."/>
        </authorList>
    </citation>
    <scope>NUCLEOTIDE SEQUENCE [LARGE SCALE GENOMIC DNA]</scope>
    <source>
        <strain evidence="1 2">DSM 45685</strain>
    </source>
</reference>
<comment type="caution">
    <text evidence="1">The sequence shown here is derived from an EMBL/GenBank/DDBJ whole genome shotgun (WGS) entry which is preliminary data.</text>
</comment>
<dbReference type="AlphaFoldDB" id="A0A7X5ZRG8"/>
<sequence length="35" mass="3716">MSRPSPQEQRKARRALLTQAAVALLALLVAAATRG</sequence>
<protein>
    <submittedName>
        <fullName evidence="1">Uncharacterized protein</fullName>
    </submittedName>
</protein>
<gene>
    <name evidence="1" type="ORF">FHU38_003166</name>
</gene>